<dbReference type="EMBL" id="CAJVPJ010002003">
    <property type="protein sequence ID" value="CAG8610325.1"/>
    <property type="molecule type" value="Genomic_DNA"/>
</dbReference>
<keyword evidence="2" id="KW-0175">Coiled coil</keyword>
<feature type="coiled-coil region" evidence="2">
    <location>
        <begin position="1255"/>
        <end position="1282"/>
    </location>
</feature>
<name>A0A9N9CNN4_9GLOM</name>
<comment type="caution">
    <text evidence="5">The sequence shown here is derived from an EMBL/GenBank/DDBJ whole genome shotgun (WGS) entry which is preliminary data.</text>
</comment>
<evidence type="ECO:0000256" key="1">
    <source>
        <dbReference type="ARBA" id="ARBA00022737"/>
    </source>
</evidence>
<organism evidence="5 6">
    <name type="scientific">Paraglomus occultum</name>
    <dbReference type="NCBI Taxonomy" id="144539"/>
    <lineage>
        <taxon>Eukaryota</taxon>
        <taxon>Fungi</taxon>
        <taxon>Fungi incertae sedis</taxon>
        <taxon>Mucoromycota</taxon>
        <taxon>Glomeromycotina</taxon>
        <taxon>Glomeromycetes</taxon>
        <taxon>Paraglomerales</taxon>
        <taxon>Paraglomeraceae</taxon>
        <taxon>Paraglomus</taxon>
    </lineage>
</organism>
<feature type="transmembrane region" description="Helical" evidence="4">
    <location>
        <begin position="1001"/>
        <end position="1019"/>
    </location>
</feature>
<evidence type="ECO:0000256" key="4">
    <source>
        <dbReference type="SAM" id="Phobius"/>
    </source>
</evidence>
<evidence type="ECO:0000256" key="2">
    <source>
        <dbReference type="SAM" id="Coils"/>
    </source>
</evidence>
<evidence type="ECO:0000256" key="3">
    <source>
        <dbReference type="SAM" id="MobiDB-lite"/>
    </source>
</evidence>
<feature type="region of interest" description="Disordered" evidence="3">
    <location>
        <begin position="1290"/>
        <end position="1315"/>
    </location>
</feature>
<reference evidence="5" key="1">
    <citation type="submission" date="2021-06" db="EMBL/GenBank/DDBJ databases">
        <authorList>
            <person name="Kallberg Y."/>
            <person name="Tangrot J."/>
            <person name="Rosling A."/>
        </authorList>
    </citation>
    <scope>NUCLEOTIDE SEQUENCE</scope>
    <source>
        <strain evidence="5">IA702</strain>
    </source>
</reference>
<keyword evidence="6" id="KW-1185">Reference proteome</keyword>
<keyword evidence="4" id="KW-0472">Membrane</keyword>
<proteinExistence type="predicted"/>
<keyword evidence="1" id="KW-0677">Repeat</keyword>
<feature type="transmembrane region" description="Helical" evidence="4">
    <location>
        <begin position="1096"/>
        <end position="1118"/>
    </location>
</feature>
<keyword evidence="4" id="KW-0812">Transmembrane</keyword>
<dbReference type="Proteomes" id="UP000789572">
    <property type="component" value="Unassembled WGS sequence"/>
</dbReference>
<dbReference type="InterPro" id="IPR024862">
    <property type="entry name" value="TRPV"/>
</dbReference>
<dbReference type="GO" id="GO:0005216">
    <property type="term" value="F:monoatomic ion channel activity"/>
    <property type="evidence" value="ECO:0007669"/>
    <property type="project" value="InterPro"/>
</dbReference>
<evidence type="ECO:0000313" key="6">
    <source>
        <dbReference type="Proteomes" id="UP000789572"/>
    </source>
</evidence>
<dbReference type="GO" id="GO:0098703">
    <property type="term" value="P:calcium ion import across plasma membrane"/>
    <property type="evidence" value="ECO:0007669"/>
    <property type="project" value="TreeGrafter"/>
</dbReference>
<dbReference type="PANTHER" id="PTHR10582">
    <property type="entry name" value="TRANSIENT RECEPTOR POTENTIAL ION CHANNEL PROTEIN"/>
    <property type="match status" value="1"/>
</dbReference>
<keyword evidence="4" id="KW-1133">Transmembrane helix</keyword>
<evidence type="ECO:0000313" key="5">
    <source>
        <dbReference type="EMBL" id="CAG8610325.1"/>
    </source>
</evidence>
<dbReference type="OrthoDB" id="2330027at2759"/>
<protein>
    <submittedName>
        <fullName evidence="5">10768_t:CDS:1</fullName>
    </submittedName>
</protein>
<feature type="transmembrane region" description="Helical" evidence="4">
    <location>
        <begin position="969"/>
        <end position="989"/>
    </location>
</feature>
<gene>
    <name evidence="5" type="ORF">POCULU_LOCUS7915</name>
</gene>
<feature type="transmembrane region" description="Helical" evidence="4">
    <location>
        <begin position="1031"/>
        <end position="1052"/>
    </location>
</feature>
<feature type="compositionally biased region" description="Acidic residues" evidence="3">
    <location>
        <begin position="1303"/>
        <end position="1315"/>
    </location>
</feature>
<accession>A0A9N9CNN4</accession>
<feature type="transmembrane region" description="Helical" evidence="4">
    <location>
        <begin position="823"/>
        <end position="845"/>
    </location>
</feature>
<sequence>MSLNGSQLSNSYTVTTRIRKFSDIQIQSDPFGRVSLNSAIRATCGSDERLGSLSFISSANNKYFASFLVMQESTNVKITVYRFEHNQIHLHWQYDCPLSETGTYKANVTPDSWNSLKLEGHLMNSGEELFLLVSQDYSNCARLFIKNKGAVMTWIRSKRKEWASRWEDYQFSDDECYMYIVCSGKRSVTGSNYIVGAYSTATWELVKEWYIVCHTGNQIPHVKLMGPLYFDNLYLAVSGNNLDSCVVRGLHNDVLLTLPIGDVFSYGSTQSVWVSRDGKQLVNVPKDQARLYYWDLINPTYRPLQECLLLGVEYRPRVVIPRQEHLCRYSPNGEIITIVTANNRVVNVQIMLSWNLQVIDQMDIPYAVFDGYQVWSVGMSNAGDLLVLGTILPRSTGSIQVVISQISGIYDRVHRIEQYFDVASKGVLTDNRVLFSRWELIGSYSDWSMTLKQESSESRPPSSTDIVEIRNGLYELVFLSCNWYNPGTSLELDAADKITHLLTFTVPWDTTNNVYVFAIKIGTTLAVTAIQYKGNRVLADKSRILYYNHNIASQNHNLEIVNCGSYYMLTVEAHGHLSSYSGIVHASKVSIVITNFNIKCDAKYDLFAIHDSRNMNIKGLIISPNMIVTKTSTFLGYIPNLMLNLDAENGSLCFGNRRRGIYSASKLDMWLTYTQRDRHNDIILGPGQFTDIISSHYTAVFDDMDYDDNNWPFPCVFAGAIALDAISVNTTLTDEFLKCYHKSNELILKNTVTITYCIPAACHIRPLGVQSFLRHITLWTMNVEERLVSLHRNKYWKRITNNSNYWEKIMNNYQYWERTPSNYWKIIGFYMLLFCLSPIFIWRFFQKTSHKTLPNTTKCTLPLAGFCSYNKHKVFKPPITHGRLRSDNQKGVFNDLVNCTLGSASFGYSGITIKPHHSHAESPFSCLIDEILALSDENVQYDFFEILWLKKLLTWKLDTFIRKKHFERLLIPTIVNFVLHLLNGLFLTQGNQSNIQIRTKIIATLQCIVVIYLGVQELRQMRTQVRYWKSLFNYFDFSTIGLALGMIICVFIDKQPPVSFIAFSTAIIWVNMILQFRFYKPIGILLAVLTDMIKGVSWFLGLLATLLLGFGFIPFFLLRLKTSVNGDFGSTLFKMIEFLGNDFTSLQPWGNDISISIVRSLFTIIISVLLLNVLIALLNLQVESSSKKGEAKWFKQVAEMVVDIEKYYLTSAERSRPEWFPTWFKYTVTEDEKSEWKKHLEVKGKEWPLSSTSVKTGAEDKMKVLEKSINEIKSMINEMYAEIHKVKAAIDKEPQTSNTESDQVQEEEVESESEI</sequence>
<feature type="transmembrane region" description="Helical" evidence="4">
    <location>
        <begin position="1153"/>
        <end position="1178"/>
    </location>
</feature>
<dbReference type="GO" id="GO:0005886">
    <property type="term" value="C:plasma membrane"/>
    <property type="evidence" value="ECO:0007669"/>
    <property type="project" value="TreeGrafter"/>
</dbReference>
<dbReference type="PANTHER" id="PTHR10582:SF2">
    <property type="entry name" value="INACTIVE"/>
    <property type="match status" value="1"/>
</dbReference>